<feature type="region of interest" description="Disordered" evidence="2">
    <location>
        <begin position="243"/>
        <end position="269"/>
    </location>
</feature>
<evidence type="ECO:0000256" key="1">
    <source>
        <dbReference type="SAM" id="Coils"/>
    </source>
</evidence>
<feature type="compositionally biased region" description="Basic and acidic residues" evidence="2">
    <location>
        <begin position="329"/>
        <end position="352"/>
    </location>
</feature>
<feature type="compositionally biased region" description="Basic and acidic residues" evidence="2">
    <location>
        <begin position="255"/>
        <end position="266"/>
    </location>
</feature>
<protein>
    <submittedName>
        <fullName evidence="3">Uncharacterized protein</fullName>
    </submittedName>
</protein>
<name>A0A8S1XTG5_PAROT</name>
<feature type="region of interest" description="Disordered" evidence="2">
    <location>
        <begin position="329"/>
        <end position="397"/>
    </location>
</feature>
<keyword evidence="4" id="KW-1185">Reference proteome</keyword>
<evidence type="ECO:0000313" key="4">
    <source>
        <dbReference type="Proteomes" id="UP000683925"/>
    </source>
</evidence>
<evidence type="ECO:0000256" key="2">
    <source>
        <dbReference type="SAM" id="MobiDB-lite"/>
    </source>
</evidence>
<dbReference type="Proteomes" id="UP000683925">
    <property type="component" value="Unassembled WGS sequence"/>
</dbReference>
<gene>
    <name evidence="3" type="ORF">POCTA_138.1.T1330038</name>
</gene>
<feature type="compositionally biased region" description="Acidic residues" evidence="2">
    <location>
        <begin position="368"/>
        <end position="380"/>
    </location>
</feature>
<dbReference type="AlphaFoldDB" id="A0A8S1XTG5"/>
<proteinExistence type="predicted"/>
<accession>A0A8S1XTG5</accession>
<feature type="coiled-coil region" evidence="1">
    <location>
        <begin position="9"/>
        <end position="43"/>
    </location>
</feature>
<feature type="compositionally biased region" description="Polar residues" evidence="2">
    <location>
        <begin position="388"/>
        <end position="397"/>
    </location>
</feature>
<feature type="compositionally biased region" description="Polar residues" evidence="2">
    <location>
        <begin position="243"/>
        <end position="252"/>
    </location>
</feature>
<comment type="caution">
    <text evidence="3">The sequence shown here is derived from an EMBL/GenBank/DDBJ whole genome shotgun (WGS) entry which is preliminary data.</text>
</comment>
<keyword evidence="1" id="KW-0175">Coiled coil</keyword>
<dbReference type="EMBL" id="CAJJDP010000134">
    <property type="protein sequence ID" value="CAD8204539.1"/>
    <property type="molecule type" value="Genomic_DNA"/>
</dbReference>
<sequence length="526" mass="63312">MSQGTNKQIDLLKQEIDKTNIKIKKLQLKLQNEKKELKEKRILFNGVRSQYEKYSKLEEKQTTNFYEIQETLSKCQEEEYQKNIELQKGKYQISLIDYEVDSKAYQKAPFTQKQQFIEFREQDEIALNELDEIEKEKKKMKSKQKEKAQLTKKIEVTAPKLQQTEKQLRHNQYQKVYYEQMLDDVKYYIEQKYTYISDLEQSISQYQQILDELNSDLQIGMMNNLNFHNLMSQKFISQKPNLENKAKSQNQKARFLNDKEESEHPPQMRNAQRFFRKPKATQEMIVIPQPSIQYAQPYVPKPIPIPEAIKQIDKKIQAYRRVMERERREKLQREKQEQQRLYENEEDQKRALDFMTNPQIVDQKEEEPSQQEQDDEELLSEEPRVQDQQRLAVSEKTSYSEAVKKREQIYDHTLQRMYEKRQNPVLFAKFKKKPPILNITTKNKITKGNGRMDPEEHRLRVYNRENVPTIPDLIIPSFTIKKDQMAKNILAYLKEYTPLFRGYKNYEYPKCVQNILQEEIDSLPQQ</sequence>
<reference evidence="3" key="1">
    <citation type="submission" date="2021-01" db="EMBL/GenBank/DDBJ databases">
        <authorList>
            <consortium name="Genoscope - CEA"/>
            <person name="William W."/>
        </authorList>
    </citation>
    <scope>NUCLEOTIDE SEQUENCE</scope>
</reference>
<evidence type="ECO:0000313" key="3">
    <source>
        <dbReference type="EMBL" id="CAD8204539.1"/>
    </source>
</evidence>
<feature type="coiled-coil region" evidence="1">
    <location>
        <begin position="123"/>
        <end position="153"/>
    </location>
</feature>
<organism evidence="3 4">
    <name type="scientific">Paramecium octaurelia</name>
    <dbReference type="NCBI Taxonomy" id="43137"/>
    <lineage>
        <taxon>Eukaryota</taxon>
        <taxon>Sar</taxon>
        <taxon>Alveolata</taxon>
        <taxon>Ciliophora</taxon>
        <taxon>Intramacronucleata</taxon>
        <taxon>Oligohymenophorea</taxon>
        <taxon>Peniculida</taxon>
        <taxon>Parameciidae</taxon>
        <taxon>Paramecium</taxon>
    </lineage>
</organism>